<dbReference type="InterPro" id="IPR006059">
    <property type="entry name" value="SBP"/>
</dbReference>
<feature type="chain" id="PRO_5014950521" description="Extracellular solute-binding protein" evidence="1">
    <location>
        <begin position="26"/>
        <end position="418"/>
    </location>
</feature>
<comment type="caution">
    <text evidence="2">The sequence shown here is derived from an EMBL/GenBank/DDBJ whole genome shotgun (WGS) entry which is preliminary data.</text>
</comment>
<dbReference type="Gene3D" id="3.40.190.10">
    <property type="entry name" value="Periplasmic binding protein-like II"/>
    <property type="match status" value="2"/>
</dbReference>
<dbReference type="PANTHER" id="PTHR43649">
    <property type="entry name" value="ARABINOSE-BINDING PROTEIN-RELATED"/>
    <property type="match status" value="1"/>
</dbReference>
<dbReference type="AlphaFoldDB" id="A0A2N5NIA8"/>
<dbReference type="RefSeq" id="WP_101879638.1">
    <property type="nucleotide sequence ID" value="NZ_CAXUHP010000005.1"/>
</dbReference>
<proteinExistence type="predicted"/>
<evidence type="ECO:0000313" key="2">
    <source>
        <dbReference type="EMBL" id="PLT55233.1"/>
    </source>
</evidence>
<keyword evidence="1" id="KW-0732">Signal</keyword>
<reference evidence="2 3" key="1">
    <citation type="journal article" date="2017" name="Genome Med.">
        <title>A novel Ruminococcus gnavus clade enriched in inflammatory bowel disease patients.</title>
        <authorList>
            <person name="Hall A.B."/>
            <person name="Yassour M."/>
            <person name="Sauk J."/>
            <person name="Garner A."/>
            <person name="Jiang X."/>
            <person name="Arthur T."/>
            <person name="Lagoudas G.K."/>
            <person name="Vatanen T."/>
            <person name="Fornelos N."/>
            <person name="Wilson R."/>
            <person name="Bertha M."/>
            <person name="Cohen M."/>
            <person name="Garber J."/>
            <person name="Khalili H."/>
            <person name="Gevers D."/>
            <person name="Ananthakrishnan A.N."/>
            <person name="Kugathasan S."/>
            <person name="Lander E.S."/>
            <person name="Blainey P."/>
            <person name="Vlamakis H."/>
            <person name="Xavier R.J."/>
            <person name="Huttenhower C."/>
        </authorList>
    </citation>
    <scope>NUCLEOTIDE SEQUENCE [LARGE SCALE GENOMIC DNA]</scope>
    <source>
        <strain evidence="2 3">RJX1118</strain>
    </source>
</reference>
<name>A0A2N5NIA8_MEDGN</name>
<organism evidence="2 3">
    <name type="scientific">Mediterraneibacter gnavus</name>
    <name type="common">Ruminococcus gnavus</name>
    <dbReference type="NCBI Taxonomy" id="33038"/>
    <lineage>
        <taxon>Bacteria</taxon>
        <taxon>Bacillati</taxon>
        <taxon>Bacillota</taxon>
        <taxon>Clostridia</taxon>
        <taxon>Lachnospirales</taxon>
        <taxon>Lachnospiraceae</taxon>
        <taxon>Mediterraneibacter</taxon>
    </lineage>
</organism>
<dbReference type="PROSITE" id="PS51257">
    <property type="entry name" value="PROKAR_LIPOPROTEIN"/>
    <property type="match status" value="1"/>
</dbReference>
<accession>A0A2N5NIA8</accession>
<dbReference type="InterPro" id="IPR050490">
    <property type="entry name" value="Bact_solute-bd_prot1"/>
</dbReference>
<sequence>MRKGTWVLLLLMTACLLGGCSKESAEQTEITLIHGWGSMESEHVRMRQIYKDFEKEHPEIKLNLMSMTSSDEVIKKTKNMLSVGEVPDLIFTGGYGKDSVYRFMEEKNKAADLMPYLEKDQEFADSVAPEIISYWQKDGKLYTLSDVLLLGGGYWYNADIFEKAGIESVPETWDEFLEACEKIQSWSQNEGKSVIPVQITKENSAYLADALLLDTSKEAQDAVENHSMMLSAKELFPVLETMKQIRQYGDSTDKNYGYRDEGSMFNSGNTAMYINGVWASKLIDEKIDACYAPFPGKNGSTIASSSVCLGYIVGNTGNQETMDASVEFLKYMLSEKVQKRILLETGQMPSSPKIHLEEYKEQIPRMCNAVKAIRGADRIIEVPDNLWTADQLENFRNQIMEVLNGTLDEEQFCTNLYQ</sequence>
<dbReference type="Proteomes" id="UP000234849">
    <property type="component" value="Unassembled WGS sequence"/>
</dbReference>
<dbReference type="SUPFAM" id="SSF53850">
    <property type="entry name" value="Periplasmic binding protein-like II"/>
    <property type="match status" value="1"/>
</dbReference>
<feature type="signal peptide" evidence="1">
    <location>
        <begin position="1"/>
        <end position="25"/>
    </location>
</feature>
<dbReference type="Pfam" id="PF13416">
    <property type="entry name" value="SBP_bac_8"/>
    <property type="match status" value="1"/>
</dbReference>
<dbReference type="EMBL" id="NIHM01000009">
    <property type="protein sequence ID" value="PLT55233.1"/>
    <property type="molecule type" value="Genomic_DNA"/>
</dbReference>
<gene>
    <name evidence="2" type="ORF">CDL18_07990</name>
</gene>
<evidence type="ECO:0008006" key="4">
    <source>
        <dbReference type="Google" id="ProtNLM"/>
    </source>
</evidence>
<protein>
    <recommendedName>
        <fullName evidence="4">Extracellular solute-binding protein</fullName>
    </recommendedName>
</protein>
<evidence type="ECO:0000256" key="1">
    <source>
        <dbReference type="SAM" id="SignalP"/>
    </source>
</evidence>
<evidence type="ECO:0000313" key="3">
    <source>
        <dbReference type="Proteomes" id="UP000234849"/>
    </source>
</evidence>